<comment type="caution">
    <text evidence="12">The sequence shown here is derived from an EMBL/GenBank/DDBJ whole genome shotgun (WGS) entry which is preliminary data.</text>
</comment>
<dbReference type="InterPro" id="IPR050391">
    <property type="entry name" value="Mito_Metabolite_Transporter"/>
</dbReference>
<dbReference type="PRINTS" id="PR00784">
    <property type="entry name" value="MTUNCOUPLING"/>
</dbReference>
<dbReference type="PROSITE" id="PS50920">
    <property type="entry name" value="SOLCAR"/>
    <property type="match status" value="3"/>
</dbReference>
<reference evidence="12" key="1">
    <citation type="submission" date="2021-07" db="EMBL/GenBank/DDBJ databases">
        <authorList>
            <person name="Durling M."/>
        </authorList>
    </citation>
    <scope>NUCLEOTIDE SEQUENCE</scope>
</reference>
<accession>A0A9N9LJV9</accession>
<evidence type="ECO:0008006" key="14">
    <source>
        <dbReference type="Google" id="ProtNLM"/>
    </source>
</evidence>
<organism evidence="12 13">
    <name type="scientific">Hymenoscyphus albidus</name>
    <dbReference type="NCBI Taxonomy" id="595503"/>
    <lineage>
        <taxon>Eukaryota</taxon>
        <taxon>Fungi</taxon>
        <taxon>Dikarya</taxon>
        <taxon>Ascomycota</taxon>
        <taxon>Pezizomycotina</taxon>
        <taxon>Leotiomycetes</taxon>
        <taxon>Helotiales</taxon>
        <taxon>Helotiaceae</taxon>
        <taxon>Hymenoscyphus</taxon>
    </lineage>
</organism>
<feature type="repeat" description="Solcar" evidence="10">
    <location>
        <begin position="226"/>
        <end position="309"/>
    </location>
</feature>
<protein>
    <recommendedName>
        <fullName evidence="14">Mitochondrial dicarboxylate carrier</fullName>
    </recommendedName>
</protein>
<dbReference type="FunFam" id="1.50.40.10:FF:000107">
    <property type="entry name" value="Mitochondrial dicarboxylate carrier"/>
    <property type="match status" value="1"/>
</dbReference>
<keyword evidence="4 10" id="KW-0812">Transmembrane</keyword>
<evidence type="ECO:0000313" key="13">
    <source>
        <dbReference type="Proteomes" id="UP000701801"/>
    </source>
</evidence>
<dbReference type="GO" id="GO:0005743">
    <property type="term" value="C:mitochondrial inner membrane"/>
    <property type="evidence" value="ECO:0007669"/>
    <property type="project" value="UniProtKB-SubCell"/>
</dbReference>
<dbReference type="InterPro" id="IPR002067">
    <property type="entry name" value="MCP"/>
</dbReference>
<evidence type="ECO:0000256" key="7">
    <source>
        <dbReference type="ARBA" id="ARBA00022989"/>
    </source>
</evidence>
<sequence length="323" mass="36114">MSGKLSSVLEKQEQVMRKKAWDREHMRYPFWFGGSASCFAACVTHPLDLAHQVLTISIVKVRLQTRQPDAPRTMIGTIIHVFKHDGFLGLYSGLSASVLRQLTYSTTRFGVYEELKADFTSTKSSPTFPALIAMASTSGFLGGVAGNPADVLNVRMQHDAALPPSQRRNYKNAVDGLIRITREEGWKSLFRGVWPNSMRAVLMTASQLASYDGFKRVLITHTPLTDNLTTHFSASFLAGFVATTVCSPVDVIKTRIMSSHESQGLRKLLVDVYRVEGVGWMFRGWVPSFIRLGPHTIATFLFLEQHKKMYRKLKGMDNALPTP</sequence>
<evidence type="ECO:0000256" key="6">
    <source>
        <dbReference type="ARBA" id="ARBA00022792"/>
    </source>
</evidence>
<name>A0A9N9LJV9_9HELO</name>
<keyword evidence="7" id="KW-1133">Transmembrane helix</keyword>
<keyword evidence="6" id="KW-0999">Mitochondrion inner membrane</keyword>
<dbReference type="InterPro" id="IPR018108">
    <property type="entry name" value="MCP_transmembrane"/>
</dbReference>
<keyword evidence="5" id="KW-0677">Repeat</keyword>
<dbReference type="EMBL" id="CAJVRM010000104">
    <property type="protein sequence ID" value="CAG8974455.1"/>
    <property type="molecule type" value="Genomic_DNA"/>
</dbReference>
<keyword evidence="9 10" id="KW-0472">Membrane</keyword>
<dbReference type="Proteomes" id="UP000701801">
    <property type="component" value="Unassembled WGS sequence"/>
</dbReference>
<dbReference type="Pfam" id="PF00153">
    <property type="entry name" value="Mito_carr"/>
    <property type="match status" value="3"/>
</dbReference>
<dbReference type="Gene3D" id="1.50.40.10">
    <property type="entry name" value="Mitochondrial carrier domain"/>
    <property type="match status" value="1"/>
</dbReference>
<comment type="subcellular location">
    <subcellularLocation>
        <location evidence="1">Mitochondrion inner membrane</location>
        <topology evidence="1">Multi-pass membrane protein</topology>
    </subcellularLocation>
</comment>
<keyword evidence="13" id="KW-1185">Reference proteome</keyword>
<comment type="similarity">
    <text evidence="2 11">Belongs to the mitochondrial carrier (TC 2.A.29) family.</text>
</comment>
<dbReference type="OrthoDB" id="448427at2759"/>
<dbReference type="AlphaFoldDB" id="A0A9N9LJV9"/>
<evidence type="ECO:0000256" key="4">
    <source>
        <dbReference type="ARBA" id="ARBA00022692"/>
    </source>
</evidence>
<evidence type="ECO:0000256" key="5">
    <source>
        <dbReference type="ARBA" id="ARBA00022737"/>
    </source>
</evidence>
<dbReference type="InterPro" id="IPR023395">
    <property type="entry name" value="MCP_dom_sf"/>
</dbReference>
<evidence type="ECO:0000256" key="1">
    <source>
        <dbReference type="ARBA" id="ARBA00004448"/>
    </source>
</evidence>
<keyword evidence="3 11" id="KW-0813">Transport</keyword>
<dbReference type="SUPFAM" id="SSF103506">
    <property type="entry name" value="Mitochondrial carrier"/>
    <property type="match status" value="1"/>
</dbReference>
<proteinExistence type="inferred from homology"/>
<evidence type="ECO:0000256" key="9">
    <source>
        <dbReference type="ARBA" id="ARBA00023136"/>
    </source>
</evidence>
<evidence type="ECO:0000313" key="12">
    <source>
        <dbReference type="EMBL" id="CAG8974455.1"/>
    </source>
</evidence>
<evidence type="ECO:0000256" key="3">
    <source>
        <dbReference type="ARBA" id="ARBA00022448"/>
    </source>
</evidence>
<feature type="repeat" description="Solcar" evidence="10">
    <location>
        <begin position="126"/>
        <end position="217"/>
    </location>
</feature>
<gene>
    <name evidence="12" type="ORF">HYALB_00004151</name>
</gene>
<evidence type="ECO:0000256" key="2">
    <source>
        <dbReference type="ARBA" id="ARBA00006375"/>
    </source>
</evidence>
<evidence type="ECO:0000256" key="10">
    <source>
        <dbReference type="PROSITE-ProRule" id="PRU00282"/>
    </source>
</evidence>
<dbReference type="GO" id="GO:0055085">
    <property type="term" value="P:transmembrane transport"/>
    <property type="evidence" value="ECO:0007669"/>
    <property type="project" value="InterPro"/>
</dbReference>
<keyword evidence="8" id="KW-0496">Mitochondrion</keyword>
<evidence type="ECO:0000256" key="8">
    <source>
        <dbReference type="ARBA" id="ARBA00023128"/>
    </source>
</evidence>
<dbReference type="PANTHER" id="PTHR45618">
    <property type="entry name" value="MITOCHONDRIAL DICARBOXYLATE CARRIER-RELATED"/>
    <property type="match status" value="1"/>
</dbReference>
<feature type="repeat" description="Solcar" evidence="10">
    <location>
        <begin position="24"/>
        <end position="118"/>
    </location>
</feature>
<evidence type="ECO:0000256" key="11">
    <source>
        <dbReference type="RuleBase" id="RU000488"/>
    </source>
</evidence>